<dbReference type="AlphaFoldDB" id="A0A512AU86"/>
<dbReference type="EMBL" id="BJYS01000004">
    <property type="protein sequence ID" value="GEO03147.1"/>
    <property type="molecule type" value="Genomic_DNA"/>
</dbReference>
<proteinExistence type="predicted"/>
<dbReference type="InterPro" id="IPR026341">
    <property type="entry name" value="T9SS_type_B"/>
</dbReference>
<sequence>MKKLLLFILFLFWLLPGWATHIVGGEFGLKYVSGATYQVTLNMYFDKINGNPGAIDPVITASIFEKGTNRRMGDFNMSNPSITPVAYTSVVCTSGSLSTDKVVYTRNIELPAALFNSQNGYYLVWERCCRNGVINNILNPGAAGQTFYLEFPAVSRNGQAFINSSPELFQPVSDYACINELFYYEFGGKDPDGDSLVYEVMTPLNGNSNQLDPAPLALPGPYIPVLWTAGLGTNNQIPGNPTLTINQQTGQLRVLPTQLGLFVFGIRCSEYRNKVKIGEVRRDYQMLVLNCPRNEKPGIKLKTGGATTYYKEGDVITIGPNDNRCFQLFMTDPDANEVLTVEARGVNFNLTEKILSISGGLVNRNGIPDTLTSSACFKPCLDSKGKPFMVDFIVGDDGCSLPKKDTVRVSFVFVPEPDEPPVISTSAPAALLNAKVGELVSFDVLGTDADKDEITLSVKARNFDLASQPIKFTPKTGTGSVTSPFNWQIDCGALSQASYILDFTATTTKCGTPVTSTTSIEVNLASEVPVTFIPANIFTPNNDGLNDYFQMPTLPPDFCKSVFSDIKIYNRWGGLVYKSTDRTFKWDGKSVSEGVYYYVITYTDKEFKGTVTKVR</sequence>
<comment type="caution">
    <text evidence="1">The sequence shown here is derived from an EMBL/GenBank/DDBJ whole genome shotgun (WGS) entry which is preliminary data.</text>
</comment>
<accession>A0A512AU86</accession>
<gene>
    <name evidence="1" type="ORF">AAE02nite_08110</name>
</gene>
<dbReference type="Proteomes" id="UP000321532">
    <property type="component" value="Unassembled WGS sequence"/>
</dbReference>
<name>A0A512AU86_9BACT</name>
<evidence type="ECO:0008006" key="3">
    <source>
        <dbReference type="Google" id="ProtNLM"/>
    </source>
</evidence>
<dbReference type="OrthoDB" id="1490014at2"/>
<keyword evidence="2" id="KW-1185">Reference proteome</keyword>
<dbReference type="Pfam" id="PF13585">
    <property type="entry name" value="CHU_C"/>
    <property type="match status" value="1"/>
</dbReference>
<evidence type="ECO:0000313" key="2">
    <source>
        <dbReference type="Proteomes" id="UP000321532"/>
    </source>
</evidence>
<dbReference type="NCBIfam" id="TIGR04131">
    <property type="entry name" value="Bac_Flav_CTERM"/>
    <property type="match status" value="1"/>
</dbReference>
<evidence type="ECO:0000313" key="1">
    <source>
        <dbReference type="EMBL" id="GEO03147.1"/>
    </source>
</evidence>
<protein>
    <recommendedName>
        <fullName evidence="3">Gliding motility-associated C-terminal domain-containing protein</fullName>
    </recommendedName>
</protein>
<dbReference type="RefSeq" id="WP_146895187.1">
    <property type="nucleotide sequence ID" value="NZ_BJYS01000004.1"/>
</dbReference>
<reference evidence="1 2" key="1">
    <citation type="submission" date="2019-07" db="EMBL/GenBank/DDBJ databases">
        <title>Whole genome shotgun sequence of Adhaeribacter aerolatus NBRC 106133.</title>
        <authorList>
            <person name="Hosoyama A."/>
            <person name="Uohara A."/>
            <person name="Ohji S."/>
            <person name="Ichikawa N."/>
        </authorList>
    </citation>
    <scope>NUCLEOTIDE SEQUENCE [LARGE SCALE GENOMIC DNA]</scope>
    <source>
        <strain evidence="1 2">NBRC 106133</strain>
    </source>
</reference>
<organism evidence="1 2">
    <name type="scientific">Adhaeribacter aerolatus</name>
    <dbReference type="NCBI Taxonomy" id="670289"/>
    <lineage>
        <taxon>Bacteria</taxon>
        <taxon>Pseudomonadati</taxon>
        <taxon>Bacteroidota</taxon>
        <taxon>Cytophagia</taxon>
        <taxon>Cytophagales</taxon>
        <taxon>Hymenobacteraceae</taxon>
        <taxon>Adhaeribacter</taxon>
    </lineage>
</organism>